<evidence type="ECO:0000313" key="3">
    <source>
        <dbReference type="Proteomes" id="UP000000226"/>
    </source>
</evidence>
<dbReference type="AlphaFoldDB" id="V7B5K3"/>
<feature type="region of interest" description="Disordered" evidence="1">
    <location>
        <begin position="395"/>
        <end position="424"/>
    </location>
</feature>
<reference evidence="3" key="1">
    <citation type="journal article" date="2014" name="Nat. Genet.">
        <title>A reference genome for common bean and genome-wide analysis of dual domestications.</title>
        <authorList>
            <person name="Schmutz J."/>
            <person name="McClean P.E."/>
            <person name="Mamidi S."/>
            <person name="Wu G.A."/>
            <person name="Cannon S.B."/>
            <person name="Grimwood J."/>
            <person name="Jenkins J."/>
            <person name="Shu S."/>
            <person name="Song Q."/>
            <person name="Chavarro C."/>
            <person name="Torres-Torres M."/>
            <person name="Geffroy V."/>
            <person name="Moghaddam S.M."/>
            <person name="Gao D."/>
            <person name="Abernathy B."/>
            <person name="Barry K."/>
            <person name="Blair M."/>
            <person name="Brick M.A."/>
            <person name="Chovatia M."/>
            <person name="Gepts P."/>
            <person name="Goodstein D.M."/>
            <person name="Gonzales M."/>
            <person name="Hellsten U."/>
            <person name="Hyten D.L."/>
            <person name="Jia G."/>
            <person name="Kelly J.D."/>
            <person name="Kudrna D."/>
            <person name="Lee R."/>
            <person name="Richard M.M."/>
            <person name="Miklas P.N."/>
            <person name="Osorno J.M."/>
            <person name="Rodrigues J."/>
            <person name="Thareau V."/>
            <person name="Urrea C.A."/>
            <person name="Wang M."/>
            <person name="Yu Y."/>
            <person name="Zhang M."/>
            <person name="Wing R.A."/>
            <person name="Cregan P.B."/>
            <person name="Rokhsar D.S."/>
            <person name="Jackson S.A."/>
        </authorList>
    </citation>
    <scope>NUCLEOTIDE SEQUENCE [LARGE SCALE GENOMIC DNA]</scope>
    <source>
        <strain evidence="3">cv. G19833</strain>
    </source>
</reference>
<gene>
    <name evidence="2" type="ORF">PHAVU_008G173400g</name>
</gene>
<proteinExistence type="predicted"/>
<dbReference type="Gramene" id="ESW13167">
    <property type="protein sequence ID" value="ESW13167"/>
    <property type="gene ID" value="PHAVU_008G173400g"/>
</dbReference>
<accession>V7B5K3</accession>
<name>V7B5K3_PHAVU</name>
<dbReference type="OrthoDB" id="1436566at2759"/>
<evidence type="ECO:0000256" key="1">
    <source>
        <dbReference type="SAM" id="MobiDB-lite"/>
    </source>
</evidence>
<dbReference type="EMBL" id="CM002295">
    <property type="protein sequence ID" value="ESW13167.1"/>
    <property type="molecule type" value="Genomic_DNA"/>
</dbReference>
<sequence>MGDNLVLLTPRDGEDLANLMKQNKGWFDSVFYSVSPWSFNSGASHRCVWVRCFGVPLPVWNKECFTKLFEELAREAEVVAIDEATLSWKVLEFARVKIRVQNIGSVRWARRIYINGHRCSVLVEGEPIDCLGWGCKENLSWALSSDSVSSSETYVEETAFSERSGGKCSRGVKYPRQWCDEGRGTVRDEGGGDKDGEGERPWLKSTLPFMELGKGDLGKGWLSVPSGAGQGHKGQDGSLSVIYPDQVCGGDVYSKPFLHEVARTVIEVECISNQEFPSKALGQVNEEALSSTGGPPCPTQQEVACVGCLDFSVQEVAGPRGVISNVLPSSGTKACAVMLRSVRNKVVAVPQDNSLDGISSSSKGVVPKKMVHVNQRHRSAGLSFADDDIEGGESPLFCDVDGTREKSRSNSPPRRRKQKGLAELGDSCPQLRRSARLSAKHPQGGSLPAYRVSSSSISITDTTIRNCNIRQSDSVDEGEPDRLWAVGKKVGLLCRGEEEEVVAEYGNMEVRDSEVLVCPKMGGKKVSL</sequence>
<dbReference type="Proteomes" id="UP000000226">
    <property type="component" value="Chromosome 8"/>
</dbReference>
<organism evidence="2 3">
    <name type="scientific">Phaseolus vulgaris</name>
    <name type="common">Kidney bean</name>
    <name type="synonym">French bean</name>
    <dbReference type="NCBI Taxonomy" id="3885"/>
    <lineage>
        <taxon>Eukaryota</taxon>
        <taxon>Viridiplantae</taxon>
        <taxon>Streptophyta</taxon>
        <taxon>Embryophyta</taxon>
        <taxon>Tracheophyta</taxon>
        <taxon>Spermatophyta</taxon>
        <taxon>Magnoliopsida</taxon>
        <taxon>eudicotyledons</taxon>
        <taxon>Gunneridae</taxon>
        <taxon>Pentapetalae</taxon>
        <taxon>rosids</taxon>
        <taxon>fabids</taxon>
        <taxon>Fabales</taxon>
        <taxon>Fabaceae</taxon>
        <taxon>Papilionoideae</taxon>
        <taxon>50 kb inversion clade</taxon>
        <taxon>NPAAA clade</taxon>
        <taxon>indigoferoid/millettioid clade</taxon>
        <taxon>Phaseoleae</taxon>
        <taxon>Phaseolus</taxon>
    </lineage>
</organism>
<keyword evidence="3" id="KW-1185">Reference proteome</keyword>
<protein>
    <submittedName>
        <fullName evidence="2">Uncharacterized protein</fullName>
    </submittedName>
</protein>
<evidence type="ECO:0000313" key="2">
    <source>
        <dbReference type="EMBL" id="ESW13167.1"/>
    </source>
</evidence>